<dbReference type="Pfam" id="PF00733">
    <property type="entry name" value="Asn_synthase"/>
    <property type="match status" value="1"/>
</dbReference>
<dbReference type="InterPro" id="IPR050795">
    <property type="entry name" value="Asn_Synthetase"/>
</dbReference>
<evidence type="ECO:0000256" key="3">
    <source>
        <dbReference type="ARBA" id="ARBA00022598"/>
    </source>
</evidence>
<dbReference type="NCBIfam" id="TIGR01536">
    <property type="entry name" value="asn_synth_AEB"/>
    <property type="match status" value="1"/>
</dbReference>
<evidence type="ECO:0000256" key="6">
    <source>
        <dbReference type="ARBA" id="ARBA00022840"/>
    </source>
</evidence>
<dbReference type="InterPro" id="IPR033738">
    <property type="entry name" value="AsnB_N"/>
</dbReference>
<dbReference type="CDD" id="cd00712">
    <property type="entry name" value="AsnB"/>
    <property type="match status" value="1"/>
</dbReference>
<keyword evidence="7" id="KW-0061">Asparagine biosynthesis</keyword>
<dbReference type="NCBIfam" id="NF006949">
    <property type="entry name" value="PRK09431.1"/>
    <property type="match status" value="1"/>
</dbReference>
<dbReference type="InterPro" id="IPR006426">
    <property type="entry name" value="Asn_synth_AEB"/>
</dbReference>
<dbReference type="EMBL" id="JBHTMY010000003">
    <property type="protein sequence ID" value="MFD1315599.1"/>
    <property type="molecule type" value="Genomic_DNA"/>
</dbReference>
<dbReference type="SUPFAM" id="SSF52402">
    <property type="entry name" value="Adenine nucleotide alpha hydrolases-like"/>
    <property type="match status" value="1"/>
</dbReference>
<evidence type="ECO:0000256" key="10">
    <source>
        <dbReference type="ARBA" id="ARBA00048741"/>
    </source>
</evidence>
<keyword evidence="3 12" id="KW-0436">Ligase</keyword>
<keyword evidence="5" id="KW-0547">Nucleotide-binding</keyword>
<keyword evidence="6" id="KW-0067">ATP-binding</keyword>
<dbReference type="SUPFAM" id="SSF56235">
    <property type="entry name" value="N-terminal nucleophile aminohydrolases (Ntn hydrolases)"/>
    <property type="match status" value="1"/>
</dbReference>
<dbReference type="PANTHER" id="PTHR11772:SF2">
    <property type="entry name" value="ASPARAGINE SYNTHETASE [GLUTAMINE-HYDROLYZING]"/>
    <property type="match status" value="1"/>
</dbReference>
<feature type="domain" description="Glutamine amidotransferase type-2" evidence="11">
    <location>
        <begin position="2"/>
        <end position="186"/>
    </location>
</feature>
<keyword evidence="13" id="KW-1185">Reference proteome</keyword>
<sequence length="557" mass="63442">MCGIVCAFDLKEDSEILRPKLLEMSKKIRHRGPDWSGIYADDNAILAHERLAIVDPASGKQPLFSEDRKLVLAANGEIYNHKELRKQFEGKYNFQTASDCEVILALYKEKGPTFIDEMNGIFGFALYDADKNEYFIARDHMGIIPLYMGWDKNGTFYVASELKALEGYCSKIELFPPGHYLHSKDGELKKWYDREWKDYEAVKENQTSIDELRVALEAAVHRQLMSDVPYGVLLSGGLDSSVTSAIAKKYAEKRIESDDTQAAWWPQLHSFSVGLEGSPDLAAAQKVADHIGTVHHEIKFTIQEGLDAIRDVIYNLETYDITTIRASTPMYLMARVIKSMGVKMVLSGEGADELFGGYLYFHKAPNAEEFHKETVRKLEKLHMYDCLRANKSLAAWGIEGRVPFLDKEFMDVAMRINPQDKMINGERMEKWVVRKAFESYLPESVAWRQKEQFSDGVGYSWIDTLKLMVNEKISDEQLANAHFKFPIQTPTTKEEFYYRSIFEEHFPSDTAALCVPQEPSVACSTKIALEWDESFKNSNEPSGRAIANVHTDAYVKG</sequence>
<comment type="caution">
    <text evidence="12">The sequence shown here is derived from an EMBL/GenBank/DDBJ whole genome shotgun (WGS) entry which is preliminary data.</text>
</comment>
<dbReference type="InterPro" id="IPR014729">
    <property type="entry name" value="Rossmann-like_a/b/a_fold"/>
</dbReference>
<evidence type="ECO:0000256" key="1">
    <source>
        <dbReference type="ARBA" id="ARBA00005752"/>
    </source>
</evidence>
<comment type="similarity">
    <text evidence="1">Belongs to the asparagine synthetase family.</text>
</comment>
<evidence type="ECO:0000256" key="8">
    <source>
        <dbReference type="ARBA" id="ARBA00022962"/>
    </source>
</evidence>
<evidence type="ECO:0000256" key="9">
    <source>
        <dbReference type="ARBA" id="ARBA00029440"/>
    </source>
</evidence>
<evidence type="ECO:0000313" key="12">
    <source>
        <dbReference type="EMBL" id="MFD1315599.1"/>
    </source>
</evidence>
<comment type="catalytic activity">
    <reaction evidence="10">
        <text>L-aspartate + L-glutamine + ATP + H2O = L-asparagine + L-glutamate + AMP + diphosphate + H(+)</text>
        <dbReference type="Rhea" id="RHEA:12228"/>
        <dbReference type="ChEBI" id="CHEBI:15377"/>
        <dbReference type="ChEBI" id="CHEBI:15378"/>
        <dbReference type="ChEBI" id="CHEBI:29985"/>
        <dbReference type="ChEBI" id="CHEBI:29991"/>
        <dbReference type="ChEBI" id="CHEBI:30616"/>
        <dbReference type="ChEBI" id="CHEBI:33019"/>
        <dbReference type="ChEBI" id="CHEBI:58048"/>
        <dbReference type="ChEBI" id="CHEBI:58359"/>
        <dbReference type="ChEBI" id="CHEBI:456215"/>
        <dbReference type="EC" id="6.3.5.4"/>
    </reaction>
</comment>
<dbReference type="EC" id="6.3.5.4" evidence="2"/>
<gene>
    <name evidence="12" type="primary">asnB</name>
    <name evidence="12" type="ORF">ACFQ39_08235</name>
</gene>
<dbReference type="Proteomes" id="UP001597201">
    <property type="component" value="Unassembled WGS sequence"/>
</dbReference>
<accession>A0ABW3Y193</accession>
<evidence type="ECO:0000256" key="2">
    <source>
        <dbReference type="ARBA" id="ARBA00012737"/>
    </source>
</evidence>
<keyword evidence="4" id="KW-0028">Amino-acid biosynthesis</keyword>
<dbReference type="InterPro" id="IPR029055">
    <property type="entry name" value="Ntn_hydrolases_N"/>
</dbReference>
<protein>
    <recommendedName>
        <fullName evidence="2">asparagine synthase (glutamine-hydrolyzing)</fullName>
        <ecNumber evidence="2">6.3.5.4</ecNumber>
    </recommendedName>
</protein>
<name>A0ABW3Y193_9FLAO</name>
<organism evidence="12 13">
    <name type="scientific">Namhaeicola litoreus</name>
    <dbReference type="NCBI Taxonomy" id="1052145"/>
    <lineage>
        <taxon>Bacteria</taxon>
        <taxon>Pseudomonadati</taxon>
        <taxon>Bacteroidota</taxon>
        <taxon>Flavobacteriia</taxon>
        <taxon>Flavobacteriales</taxon>
        <taxon>Flavobacteriaceae</taxon>
        <taxon>Namhaeicola</taxon>
    </lineage>
</organism>
<evidence type="ECO:0000313" key="13">
    <source>
        <dbReference type="Proteomes" id="UP001597201"/>
    </source>
</evidence>
<dbReference type="Gene3D" id="3.40.50.620">
    <property type="entry name" value="HUPs"/>
    <property type="match status" value="1"/>
</dbReference>
<dbReference type="RefSeq" id="WP_377177926.1">
    <property type="nucleotide sequence ID" value="NZ_JBHTMY010000003.1"/>
</dbReference>
<dbReference type="PIRSF" id="PIRSF001589">
    <property type="entry name" value="Asn_synthetase_glu-h"/>
    <property type="match status" value="1"/>
</dbReference>
<dbReference type="InterPro" id="IPR017932">
    <property type="entry name" value="GATase_2_dom"/>
</dbReference>
<reference evidence="13" key="1">
    <citation type="journal article" date="2019" name="Int. J. Syst. Evol. Microbiol.">
        <title>The Global Catalogue of Microorganisms (GCM) 10K type strain sequencing project: providing services to taxonomists for standard genome sequencing and annotation.</title>
        <authorList>
            <consortium name="The Broad Institute Genomics Platform"/>
            <consortium name="The Broad Institute Genome Sequencing Center for Infectious Disease"/>
            <person name="Wu L."/>
            <person name="Ma J."/>
        </authorList>
    </citation>
    <scope>NUCLEOTIDE SEQUENCE [LARGE SCALE GENOMIC DNA]</scope>
    <source>
        <strain evidence="13">CCUG 61485</strain>
    </source>
</reference>
<evidence type="ECO:0000259" key="11">
    <source>
        <dbReference type="PROSITE" id="PS51278"/>
    </source>
</evidence>
<evidence type="ECO:0000256" key="7">
    <source>
        <dbReference type="ARBA" id="ARBA00022888"/>
    </source>
</evidence>
<keyword evidence="8" id="KW-0315">Glutamine amidotransferase</keyword>
<evidence type="ECO:0000256" key="4">
    <source>
        <dbReference type="ARBA" id="ARBA00022605"/>
    </source>
</evidence>
<dbReference type="Gene3D" id="3.60.20.10">
    <property type="entry name" value="Glutamine Phosphoribosylpyrophosphate, subunit 1, domain 1"/>
    <property type="match status" value="1"/>
</dbReference>
<dbReference type="InterPro" id="IPR001962">
    <property type="entry name" value="Asn_synthase"/>
</dbReference>
<evidence type="ECO:0000256" key="5">
    <source>
        <dbReference type="ARBA" id="ARBA00022741"/>
    </source>
</evidence>
<dbReference type="CDD" id="cd01991">
    <property type="entry name" value="Asn_synthase_B_C"/>
    <property type="match status" value="1"/>
</dbReference>
<dbReference type="PROSITE" id="PS51278">
    <property type="entry name" value="GATASE_TYPE_2"/>
    <property type="match status" value="1"/>
</dbReference>
<proteinExistence type="inferred from homology"/>
<comment type="pathway">
    <text evidence="9">Amino-acid biosynthesis.</text>
</comment>
<dbReference type="Pfam" id="PF13537">
    <property type="entry name" value="GATase_7"/>
    <property type="match status" value="1"/>
</dbReference>
<dbReference type="PANTHER" id="PTHR11772">
    <property type="entry name" value="ASPARAGINE SYNTHETASE"/>
    <property type="match status" value="1"/>
</dbReference>
<dbReference type="GO" id="GO:0004066">
    <property type="term" value="F:asparagine synthase (glutamine-hydrolyzing) activity"/>
    <property type="evidence" value="ECO:0007669"/>
    <property type="project" value="UniProtKB-EC"/>
</dbReference>